<accession>A0A5C7FCG1</accession>
<evidence type="ECO:0000256" key="2">
    <source>
        <dbReference type="SAM" id="SignalP"/>
    </source>
</evidence>
<evidence type="ECO:0000313" key="4">
    <source>
        <dbReference type="Proteomes" id="UP000321816"/>
    </source>
</evidence>
<feature type="chain" id="PRO_5044096829" evidence="2">
    <location>
        <begin position="20"/>
        <end position="99"/>
    </location>
</feature>
<protein>
    <submittedName>
        <fullName evidence="3">Uncharacterized protein</fullName>
    </submittedName>
</protein>
<gene>
    <name evidence="3" type="ORF">FTX54_003340</name>
</gene>
<dbReference type="Proteomes" id="UP000321816">
    <property type="component" value="Chromosome"/>
</dbReference>
<evidence type="ECO:0000313" key="3">
    <source>
        <dbReference type="EMBL" id="WWD80615.1"/>
    </source>
</evidence>
<feature type="signal peptide" evidence="2">
    <location>
        <begin position="1"/>
        <end position="19"/>
    </location>
</feature>
<proteinExistence type="predicted"/>
<sequence length="99" mass="10965">MMSLSPFLLFGLSFASASADSHDDGMNNNNADNNNNYINNNDNNAYNNYNNNNDNWNNYNENEGNELPAPSTAYLAAPFLGRLFDSAGAFMLMRKKAVV</sequence>
<keyword evidence="2" id="KW-0732">Signal</keyword>
<dbReference type="AlphaFoldDB" id="A0A5C7FCG1"/>
<feature type="compositionally biased region" description="Low complexity" evidence="1">
    <location>
        <begin position="27"/>
        <end position="64"/>
    </location>
</feature>
<evidence type="ECO:0000256" key="1">
    <source>
        <dbReference type="SAM" id="MobiDB-lite"/>
    </source>
</evidence>
<feature type="region of interest" description="Disordered" evidence="1">
    <location>
        <begin position="21"/>
        <end position="64"/>
    </location>
</feature>
<organism evidence="3 4">
    <name type="scientific">Alkalicoccus halolimnae</name>
    <dbReference type="NCBI Taxonomy" id="1667239"/>
    <lineage>
        <taxon>Bacteria</taxon>
        <taxon>Bacillati</taxon>
        <taxon>Bacillota</taxon>
        <taxon>Bacilli</taxon>
        <taxon>Bacillales</taxon>
        <taxon>Bacillaceae</taxon>
        <taxon>Alkalicoccus</taxon>
    </lineage>
</organism>
<dbReference type="KEGG" id="ahal:FTX54_003340"/>
<keyword evidence="4" id="KW-1185">Reference proteome</keyword>
<dbReference type="RefSeq" id="WP_147805054.1">
    <property type="nucleotide sequence ID" value="NZ_CP144914.1"/>
</dbReference>
<dbReference type="EMBL" id="CP144914">
    <property type="protein sequence ID" value="WWD80615.1"/>
    <property type="molecule type" value="Genomic_DNA"/>
</dbReference>
<reference evidence="3 4" key="1">
    <citation type="submission" date="2024-01" db="EMBL/GenBank/DDBJ databases">
        <title>Complete Genome Sequence of Alkalicoccus halolimnae BZ-SZ-XJ29T, a Moderately Halophilic Bacterium Isolated from a Salt Lake.</title>
        <authorList>
            <person name="Zhao B."/>
        </authorList>
    </citation>
    <scope>NUCLEOTIDE SEQUENCE [LARGE SCALE GENOMIC DNA]</scope>
    <source>
        <strain evidence="3 4">BZ-SZ-XJ29</strain>
    </source>
</reference>
<name>A0A5C7FCG1_9BACI</name>